<comment type="similarity">
    <text evidence="3">Belongs to the HTP reductase family.</text>
</comment>
<evidence type="ECO:0000313" key="14">
    <source>
        <dbReference type="EMBL" id="KAA1097995.1"/>
    </source>
</evidence>
<sequence>MLGLLSSLSTTTTSSEIGDFLDQVYSHSNFPSEPPTSTAEPVDLLACPGCNQRPFVTLTYAQSLDGKIAGADGQQLRLSGNQSMKMTHLLRARHDGIMVGIGTVLNDDPQLNVRNISLTVPLAKQPQPIVLDTALRTPADCKLIKNYKNQTGKQPWLICARSAMSLQRRQELEAAGARVIPITNGMNASKEGLDLEKVLEVCKLNGINRLMIEGGAAIISSILNQVSDNPILNILIVTVSPYMVGEGIGIKSSNIDSLSLLRHLETKIMGLDAVFAYTTTSATDG</sequence>
<dbReference type="PANTHER" id="PTHR38011">
    <property type="entry name" value="DIHYDROFOLATE REDUCTASE FAMILY PROTEIN (AFU_ORTHOLOGUE AFUA_8G06820)"/>
    <property type="match status" value="1"/>
</dbReference>
<dbReference type="GO" id="GO:0009231">
    <property type="term" value="P:riboflavin biosynthetic process"/>
    <property type="evidence" value="ECO:0007669"/>
    <property type="project" value="UniProtKB-KW"/>
</dbReference>
<comment type="catalytic activity">
    <reaction evidence="11">
        <text>2,5-diamino-6-(1-D-ribitylamino)pyrimidin-4(3H)-one 5'-phosphate + NAD(+) = 2,5-diamino-6-(1-D-ribosylamino)pyrimidin-4(3H)-one 5'-phosphate + NADH + H(+)</text>
        <dbReference type="Rhea" id="RHEA:27274"/>
        <dbReference type="ChEBI" id="CHEBI:15378"/>
        <dbReference type="ChEBI" id="CHEBI:57540"/>
        <dbReference type="ChEBI" id="CHEBI:57945"/>
        <dbReference type="ChEBI" id="CHEBI:58890"/>
        <dbReference type="ChEBI" id="CHEBI:59545"/>
        <dbReference type="EC" id="1.1.1.302"/>
    </reaction>
</comment>
<keyword evidence="8" id="KW-0560">Oxidoreductase</keyword>
<evidence type="ECO:0000256" key="2">
    <source>
        <dbReference type="ARBA" id="ARBA00005104"/>
    </source>
</evidence>
<dbReference type="AlphaFoldDB" id="A0A5B0PLQ6"/>
<dbReference type="SUPFAM" id="SSF53597">
    <property type="entry name" value="Dihydrofolate reductase-like"/>
    <property type="match status" value="1"/>
</dbReference>
<name>A0A5B0PLQ6_PUCGR</name>
<dbReference type="InterPro" id="IPR024072">
    <property type="entry name" value="DHFR-like_dom_sf"/>
</dbReference>
<gene>
    <name evidence="15" type="primary">RIB7_1</name>
    <name evidence="14" type="synonym">RIB7_2</name>
    <name evidence="15" type="ORF">PGT21_024524</name>
    <name evidence="14" type="ORF">PGT21_026220</name>
</gene>
<dbReference type="PANTHER" id="PTHR38011:SF7">
    <property type="entry name" value="2,5-DIAMINO-6-RIBOSYLAMINO-4(3H)-PYRIMIDINONE 5'-PHOSPHATE REDUCTASE"/>
    <property type="match status" value="1"/>
</dbReference>
<dbReference type="Gene3D" id="3.40.430.10">
    <property type="entry name" value="Dihydrofolate Reductase, subunit A"/>
    <property type="match status" value="1"/>
</dbReference>
<comment type="catalytic activity">
    <reaction evidence="12">
        <text>2,5-diamino-6-(1-D-ribitylamino)pyrimidin-4(3H)-one 5'-phosphate + NADP(+) = 2,5-diamino-6-(1-D-ribosylamino)pyrimidin-4(3H)-one 5'-phosphate + NADPH + H(+)</text>
        <dbReference type="Rhea" id="RHEA:27278"/>
        <dbReference type="ChEBI" id="CHEBI:15378"/>
        <dbReference type="ChEBI" id="CHEBI:57783"/>
        <dbReference type="ChEBI" id="CHEBI:58349"/>
        <dbReference type="ChEBI" id="CHEBI:58890"/>
        <dbReference type="ChEBI" id="CHEBI:59545"/>
        <dbReference type="EC" id="1.1.1.302"/>
    </reaction>
</comment>
<feature type="domain" description="Bacterial bifunctional deaminase-reductase C-terminal" evidence="13">
    <location>
        <begin position="54"/>
        <end position="247"/>
    </location>
</feature>
<comment type="function">
    <text evidence="1">Catalyzes an early step in riboflavin biosynthesis, the NADPH-dependent reduction of the ribose side chain of 2,5-diamino-6-ribosylamino-4(3H)-pyrimidinone 5'-phosphate, yielding 2,5-diamino-6-ribitylamino-4(3H)-pyrimidinone 5'-phosphate.</text>
</comment>
<accession>A0A5B0PLQ6</accession>
<evidence type="ECO:0000256" key="4">
    <source>
        <dbReference type="ARBA" id="ARBA00012851"/>
    </source>
</evidence>
<dbReference type="InterPro" id="IPR050765">
    <property type="entry name" value="Riboflavin_Biosynth_HTPR"/>
</dbReference>
<reference evidence="15 16" key="1">
    <citation type="submission" date="2019-05" db="EMBL/GenBank/DDBJ databases">
        <title>Emergence of the Ug99 lineage of the wheat stem rust pathogen through somatic hybridization.</title>
        <authorList>
            <person name="Li F."/>
            <person name="Upadhyaya N.M."/>
            <person name="Sperschneider J."/>
            <person name="Matny O."/>
            <person name="Nguyen-Phuc H."/>
            <person name="Mago R."/>
            <person name="Raley C."/>
            <person name="Miller M.E."/>
            <person name="Silverstein K.A.T."/>
            <person name="Henningsen E."/>
            <person name="Hirsch C.D."/>
            <person name="Visser B."/>
            <person name="Pretorius Z.A."/>
            <person name="Steffenson B.J."/>
            <person name="Schwessinger B."/>
            <person name="Dodds P.N."/>
            <person name="Figueroa M."/>
        </authorList>
    </citation>
    <scope>NUCLEOTIDE SEQUENCE [LARGE SCALE GENOMIC DNA]</scope>
    <source>
        <strain evidence="15">21-0</strain>
    </source>
</reference>
<keyword evidence="16" id="KW-1185">Reference proteome</keyword>
<evidence type="ECO:0000313" key="16">
    <source>
        <dbReference type="Proteomes" id="UP000324748"/>
    </source>
</evidence>
<evidence type="ECO:0000313" key="15">
    <source>
        <dbReference type="EMBL" id="KAA1101570.1"/>
    </source>
</evidence>
<evidence type="ECO:0000259" key="13">
    <source>
        <dbReference type="Pfam" id="PF01872"/>
    </source>
</evidence>
<dbReference type="Pfam" id="PF01872">
    <property type="entry name" value="RibD_C"/>
    <property type="match status" value="1"/>
</dbReference>
<evidence type="ECO:0000256" key="10">
    <source>
        <dbReference type="ARBA" id="ARBA00031630"/>
    </source>
</evidence>
<evidence type="ECO:0000256" key="5">
    <source>
        <dbReference type="ARBA" id="ARBA00015035"/>
    </source>
</evidence>
<comment type="caution">
    <text evidence="15">The sequence shown here is derived from an EMBL/GenBank/DDBJ whole genome shotgun (WGS) entry which is preliminary data.</text>
</comment>
<keyword evidence="7" id="KW-0521">NADP</keyword>
<organism evidence="15 16">
    <name type="scientific">Puccinia graminis f. sp. tritici</name>
    <dbReference type="NCBI Taxonomy" id="56615"/>
    <lineage>
        <taxon>Eukaryota</taxon>
        <taxon>Fungi</taxon>
        <taxon>Dikarya</taxon>
        <taxon>Basidiomycota</taxon>
        <taxon>Pucciniomycotina</taxon>
        <taxon>Pucciniomycetes</taxon>
        <taxon>Pucciniales</taxon>
        <taxon>Pucciniaceae</taxon>
        <taxon>Puccinia</taxon>
    </lineage>
</organism>
<protein>
    <recommendedName>
        <fullName evidence="5">2,5-diamino-6-ribosylamino-4(3H)-pyrimidinone 5'-phosphate reductase</fullName>
        <ecNumber evidence="4">1.1.1.302</ecNumber>
    </recommendedName>
    <alternativeName>
        <fullName evidence="10">2,5-diamino-6-(5-phospho-D-ribosylamino)pyrimidin-4(3H)-one reductase</fullName>
    </alternativeName>
    <alternativeName>
        <fullName evidence="9">2,5-diamino-6-ribitylamino-4(3H)-pyrimidinone 5'-phosphate synthase</fullName>
    </alternativeName>
</protein>
<evidence type="ECO:0000256" key="9">
    <source>
        <dbReference type="ARBA" id="ARBA00030073"/>
    </source>
</evidence>
<dbReference type="GO" id="GO:0008703">
    <property type="term" value="F:5-amino-6-(5-phosphoribosylamino)uracil reductase activity"/>
    <property type="evidence" value="ECO:0007669"/>
    <property type="project" value="InterPro"/>
</dbReference>
<comment type="pathway">
    <text evidence="2">Cofactor biosynthesis; riboflavin biosynthesis.</text>
</comment>
<dbReference type="OrthoDB" id="5432at2759"/>
<dbReference type="EMBL" id="VSWC01000066">
    <property type="protein sequence ID" value="KAA1097995.1"/>
    <property type="molecule type" value="Genomic_DNA"/>
</dbReference>
<proteinExistence type="inferred from homology"/>
<evidence type="ECO:0000256" key="12">
    <source>
        <dbReference type="ARBA" id="ARBA00049020"/>
    </source>
</evidence>
<evidence type="ECO:0000256" key="11">
    <source>
        <dbReference type="ARBA" id="ARBA00047550"/>
    </source>
</evidence>
<dbReference type="InterPro" id="IPR002734">
    <property type="entry name" value="RibDG_C"/>
</dbReference>
<evidence type="ECO:0000256" key="1">
    <source>
        <dbReference type="ARBA" id="ARBA00003555"/>
    </source>
</evidence>
<evidence type="ECO:0000256" key="7">
    <source>
        <dbReference type="ARBA" id="ARBA00022857"/>
    </source>
</evidence>
<evidence type="ECO:0000256" key="3">
    <source>
        <dbReference type="ARBA" id="ARBA00009723"/>
    </source>
</evidence>
<evidence type="ECO:0000256" key="8">
    <source>
        <dbReference type="ARBA" id="ARBA00023002"/>
    </source>
</evidence>
<keyword evidence="6" id="KW-0686">Riboflavin biosynthesis</keyword>
<dbReference type="Proteomes" id="UP000324748">
    <property type="component" value="Unassembled WGS sequence"/>
</dbReference>
<dbReference type="EMBL" id="VSWC01000053">
    <property type="protein sequence ID" value="KAA1101570.1"/>
    <property type="molecule type" value="Genomic_DNA"/>
</dbReference>
<dbReference type="EC" id="1.1.1.302" evidence="4"/>
<evidence type="ECO:0000256" key="6">
    <source>
        <dbReference type="ARBA" id="ARBA00022619"/>
    </source>
</evidence>